<keyword evidence="4 9" id="KW-0808">Transferase</keyword>
<dbReference type="CDD" id="cd00653">
    <property type="entry name" value="RNA_pol_B_RPB2"/>
    <property type="match status" value="1"/>
</dbReference>
<keyword evidence="16" id="KW-0150">Chloroplast</keyword>
<evidence type="ECO:0000259" key="12">
    <source>
        <dbReference type="Pfam" id="PF00562"/>
    </source>
</evidence>
<keyword evidence="3 9" id="KW-0240">DNA-directed RNA polymerase</keyword>
<evidence type="ECO:0000259" key="14">
    <source>
        <dbReference type="Pfam" id="PF04561"/>
    </source>
</evidence>
<comment type="catalytic activity">
    <reaction evidence="8 9 11">
        <text>RNA(n) + a ribonucleoside 5'-triphosphate = RNA(n+1) + diphosphate</text>
        <dbReference type="Rhea" id="RHEA:21248"/>
        <dbReference type="Rhea" id="RHEA-COMP:14527"/>
        <dbReference type="Rhea" id="RHEA-COMP:17342"/>
        <dbReference type="ChEBI" id="CHEBI:33019"/>
        <dbReference type="ChEBI" id="CHEBI:61557"/>
        <dbReference type="ChEBI" id="CHEBI:140395"/>
        <dbReference type="EC" id="2.7.7.6"/>
    </reaction>
</comment>
<accession>A0A097KPB5</accession>
<evidence type="ECO:0000256" key="4">
    <source>
        <dbReference type="ARBA" id="ARBA00022679"/>
    </source>
</evidence>
<dbReference type="Gene3D" id="3.90.1100.10">
    <property type="match status" value="1"/>
</dbReference>
<dbReference type="Gene3D" id="2.40.50.150">
    <property type="match status" value="1"/>
</dbReference>
<dbReference type="EC" id="2.7.7.6" evidence="9"/>
<dbReference type="InterPro" id="IPR007120">
    <property type="entry name" value="DNA-dir_RNAP_su2_dom"/>
</dbReference>
<comment type="subunit">
    <text evidence="7 9 11">In plastids the minimal PEP RNA polymerase catalytic core is composed of four subunits: alpha, beta, beta', and beta''. When a (nuclear-encoded) sigma factor is associated with the core the holoenzyme is formed, which can initiate transcription.</text>
</comment>
<evidence type="ECO:0000256" key="7">
    <source>
        <dbReference type="ARBA" id="ARBA00026088"/>
    </source>
</evidence>
<evidence type="ECO:0000259" key="13">
    <source>
        <dbReference type="Pfam" id="PF04560"/>
    </source>
</evidence>
<dbReference type="GO" id="GO:0000428">
    <property type="term" value="C:DNA-directed RNA polymerase complex"/>
    <property type="evidence" value="ECO:0007669"/>
    <property type="project" value="UniProtKB-KW"/>
</dbReference>
<evidence type="ECO:0000256" key="8">
    <source>
        <dbReference type="ARBA" id="ARBA00048552"/>
    </source>
</evidence>
<evidence type="ECO:0000256" key="9">
    <source>
        <dbReference type="HAMAP-Rule" id="MF_01321"/>
    </source>
</evidence>
<geneLocation type="chloroplast" evidence="16"/>
<dbReference type="InterPro" id="IPR007121">
    <property type="entry name" value="RNA_pol_bsu_CS"/>
</dbReference>
<organism evidence="16">
    <name type="scientific">Binuclearia lauterbornii</name>
    <dbReference type="NCBI Taxonomy" id="3087189"/>
    <lineage>
        <taxon>Eukaryota</taxon>
        <taxon>Viridiplantae</taxon>
        <taxon>Chlorophyta</taxon>
        <taxon>core chlorophytes</taxon>
        <taxon>Trebouxiophyceae</taxon>
        <taxon>Chlorellales</taxon>
        <taxon>Oocystaceae</taxon>
        <taxon>Oocystaceae incertae sedis</taxon>
        <taxon>Binuclearia</taxon>
    </lineage>
</organism>
<evidence type="ECO:0000256" key="3">
    <source>
        <dbReference type="ARBA" id="ARBA00022478"/>
    </source>
</evidence>
<dbReference type="RefSeq" id="YP_009106177.1">
    <property type="nucleotide sequence ID" value="NC_025541.1"/>
</dbReference>
<dbReference type="Pfam" id="PF04561">
    <property type="entry name" value="RNA_pol_Rpb2_2"/>
    <property type="match status" value="1"/>
</dbReference>
<dbReference type="Gene3D" id="3.90.1800.10">
    <property type="entry name" value="RNA polymerase alpha subunit dimerisation domain"/>
    <property type="match status" value="1"/>
</dbReference>
<dbReference type="GeneID" id="22160388"/>
<keyword evidence="16" id="KW-0934">Plastid</keyword>
<gene>
    <name evidence="9 16" type="primary">rpoB</name>
</gene>
<evidence type="ECO:0000256" key="2">
    <source>
        <dbReference type="ARBA" id="ARBA00006835"/>
    </source>
</evidence>
<dbReference type="InterPro" id="IPR042107">
    <property type="entry name" value="DNA-dir_RNA_pol_bsu_ext_1_sf"/>
</dbReference>
<evidence type="ECO:0000313" key="16">
    <source>
        <dbReference type="EMBL" id="AIT95043.1"/>
    </source>
</evidence>
<feature type="domain" description="RNA polymerase Rpb2" evidence="15">
    <location>
        <begin position="364"/>
        <end position="431"/>
    </location>
</feature>
<dbReference type="InterPro" id="IPR015712">
    <property type="entry name" value="DNA-dir_RNA_pol_su2"/>
</dbReference>
<dbReference type="GO" id="GO:0003899">
    <property type="term" value="F:DNA-directed RNA polymerase activity"/>
    <property type="evidence" value="ECO:0007669"/>
    <property type="project" value="UniProtKB-UniRule"/>
</dbReference>
<dbReference type="InterPro" id="IPR037034">
    <property type="entry name" value="RNA_pol_Rpb2_2_sf"/>
</dbReference>
<dbReference type="InterPro" id="IPR007642">
    <property type="entry name" value="RNA_pol_Rpb2_2"/>
</dbReference>
<evidence type="ECO:0000256" key="5">
    <source>
        <dbReference type="ARBA" id="ARBA00022695"/>
    </source>
</evidence>
<protein>
    <recommendedName>
        <fullName evidence="9">DNA-directed RNA polymerase subunit beta</fullName>
        <ecNumber evidence="9">2.7.7.6</ecNumber>
    </recommendedName>
    <alternativeName>
        <fullName evidence="9">PEP</fullName>
    </alternativeName>
    <alternativeName>
        <fullName evidence="9">Plastid-encoded RNA polymerase subunit beta</fullName>
        <shortName evidence="9">RNA polymerase subunit beta</shortName>
    </alternativeName>
</protein>
<sequence>MRINDFIEIQRESFSNFLEKGFIKELSLRNPISNPTKDLELIFYPDYYQLNPPEWLAKESILQAKTYACRLYVPAQLFNKKTKQVTIQWVLLGNLPLMTKRGHFIINGSPRIIVNQMIRSPGIYYQEVINKNKKKTYYADLISYRGAWLRFELDKKKLIWVRMKKTPKISILVFLQSIGFSKEKIFQSIQYSDYLKNSFLKDNHPNKLENSLITLYSETYPKKEKSLLTSEFGQKLLFRKFMNPRTYDLGTLGRIKLNKKLGLSIPLDKKTLTSQDLLNAIDYLIKLDYGIGELDDIDNLKNRRIRASGEIIQNQISIGLIRLEKLIREKLKKPRKTITIRNLITTKPINGALREFFGSSQLSQFMDQTNPLAEITHKRRLSSLGPGGVSRETAGMAVRGIHPTHYGRICPIETPEGQNAGLVNSITSYAKLNKNGFIETPLYKVYKGQVQKELPILLFSAEQEEEVFVAPSDLKISKLLFLPKKIIPTRFGKDFKRVKREQIDFVAISPIQMISIATSLIPFLEHDDANRALMGSNMQRQAVPLMSAERPIVGTGLEIRVSSDSGHSLQSKVSGYISQVSGEKITILYLTNSTEQELGSKNLKKKKGNSKMELNLSLTKIKNLSSYKIILKNSTVNFSSQKFLTKITHKKNYFKKSLKNFTSIRPFQESIKNLLFQKEEIQNYLLIKKSNILSSSTHEVRAELRSSSSKMNNHKQVRSTNTSFNVVKQSITKPIIKNKNLQTPLSFEIKNYKLAKLEYILQNYQRSNQETCITNRPLVKEGDWVQKGDLLADGSASVGGELALGKNILIAYMPWEGYNFEDAILINERLVLEDVYTSVHIERYEIEIRDTKYGIEQITNQIPEIEPSEILHLDINGIAKIGSWVKEGDILIGKVTPINKKPLSPHEKLLYDIVGKEIPTTRDSSLRVPKGVKGRIIDLQILETQNLPPETFFDGPGRVHIYIAEKRRIQVGDKVAGRHGNKGIVSKILPRQDMPYLPDGTPVDMVLNPLGVPSRMNVGQVFECLLGLAGISLNQQYKILPFDETFGPEASRSTVYSELYKSRLKTKQDWLFNPNAPGKIRLLDGRLGKCFDQQITVGQAYILKLVHLVDEKIHARSTGPYSLVTQQPLRGRSKHGGQRLGEMEVWALEGFGAAYILQELLTIKSDDMKGRHQVMDSILKNKPISLGTPESFKVLIRELQSLCLDVRVYGIDSAGKRKQIDVMKLN</sequence>
<dbReference type="Pfam" id="PF04565">
    <property type="entry name" value="RNA_pol_Rpb2_3"/>
    <property type="match status" value="1"/>
</dbReference>
<dbReference type="Gene3D" id="2.30.150.10">
    <property type="entry name" value="DNA-directed RNA polymerase, beta subunit, external 1 domain"/>
    <property type="match status" value="1"/>
</dbReference>
<evidence type="ECO:0000259" key="15">
    <source>
        <dbReference type="Pfam" id="PF04565"/>
    </source>
</evidence>
<dbReference type="GO" id="GO:0006351">
    <property type="term" value="P:DNA-templated transcription"/>
    <property type="evidence" value="ECO:0007669"/>
    <property type="project" value="UniProtKB-UniRule"/>
</dbReference>
<dbReference type="AlphaFoldDB" id="A0A097KPB5"/>
<keyword evidence="5 9" id="KW-0548">Nucleotidyltransferase</keyword>
<evidence type="ECO:0000256" key="1">
    <source>
        <dbReference type="ARBA" id="ARBA00004026"/>
    </source>
</evidence>
<dbReference type="SUPFAM" id="SSF64484">
    <property type="entry name" value="beta and beta-prime subunits of DNA dependent RNA-polymerase"/>
    <property type="match status" value="1"/>
</dbReference>
<dbReference type="InterPro" id="IPR010243">
    <property type="entry name" value="RNA_pol_bsu_bac"/>
</dbReference>
<proteinExistence type="inferred from homology"/>
<dbReference type="EMBL" id="KM462880">
    <property type="protein sequence ID" value="AIT95043.1"/>
    <property type="molecule type" value="Genomic_DNA"/>
</dbReference>
<dbReference type="HAMAP" id="MF_01321">
    <property type="entry name" value="RNApol_bact_RpoB"/>
    <property type="match status" value="1"/>
</dbReference>
<evidence type="ECO:0000256" key="11">
    <source>
        <dbReference type="RuleBase" id="RU363031"/>
    </source>
</evidence>
<dbReference type="Pfam" id="PF00562">
    <property type="entry name" value="RNA_pol_Rpb2_6"/>
    <property type="match status" value="1"/>
</dbReference>
<dbReference type="PROSITE" id="PS01166">
    <property type="entry name" value="RNA_POL_BETA"/>
    <property type="match status" value="1"/>
</dbReference>
<dbReference type="PANTHER" id="PTHR20856">
    <property type="entry name" value="DNA-DIRECTED RNA POLYMERASE I SUBUNIT 2"/>
    <property type="match status" value="1"/>
</dbReference>
<dbReference type="InterPro" id="IPR037033">
    <property type="entry name" value="DNA-dir_RNAP_su2_hyb_sf"/>
</dbReference>
<feature type="domain" description="RNA polymerase Rpb2" evidence="13">
    <location>
        <begin position="1136"/>
        <end position="1209"/>
    </location>
</feature>
<keyword evidence="6 9" id="KW-0804">Transcription</keyword>
<dbReference type="GO" id="GO:0003677">
    <property type="term" value="F:DNA binding"/>
    <property type="evidence" value="ECO:0007669"/>
    <property type="project" value="UniProtKB-UniRule"/>
</dbReference>
<dbReference type="Pfam" id="PF04560">
    <property type="entry name" value="RNA_pol_Rpb2_7"/>
    <property type="match status" value="1"/>
</dbReference>
<dbReference type="Gene3D" id="2.40.270.10">
    <property type="entry name" value="DNA-directed RNA polymerase, subunit 2, domain 6"/>
    <property type="match status" value="1"/>
</dbReference>
<comment type="similarity">
    <text evidence="2 9 10">Belongs to the RNA polymerase beta chain family.</text>
</comment>
<dbReference type="InterPro" id="IPR007645">
    <property type="entry name" value="RNA_pol_Rpb2_3"/>
</dbReference>
<evidence type="ECO:0000256" key="6">
    <source>
        <dbReference type="ARBA" id="ARBA00023163"/>
    </source>
</evidence>
<evidence type="ECO:0000256" key="10">
    <source>
        <dbReference type="RuleBase" id="RU000434"/>
    </source>
</evidence>
<reference evidence="16" key="1">
    <citation type="journal article" date="2014" name="BMC Evol. Biol.">
        <title>Chloroplast phylogenomic analysis resolves deep-level relationships within the green algal class Trebouxiophyceae.</title>
        <authorList>
            <person name="Lemieux C."/>
            <person name="Otis C."/>
            <person name="Turmel M."/>
        </authorList>
    </citation>
    <scope>NUCLEOTIDE SEQUENCE</scope>
</reference>
<comment type="function">
    <text evidence="1 9 11">DNA-dependent RNA polymerase catalyzes the transcription of DNA into RNA using the four ribonucleoside triphosphates as substrates.</text>
</comment>
<dbReference type="GO" id="GO:0009507">
    <property type="term" value="C:chloroplast"/>
    <property type="evidence" value="ECO:0007669"/>
    <property type="project" value="UniProtKB-SubCell"/>
</dbReference>
<name>A0A097KPB5_9CHLO</name>
<dbReference type="InterPro" id="IPR007641">
    <property type="entry name" value="RNA_pol_Rpb2_7"/>
</dbReference>
<dbReference type="GO" id="GO:0032549">
    <property type="term" value="F:ribonucleoside binding"/>
    <property type="evidence" value="ECO:0007669"/>
    <property type="project" value="InterPro"/>
</dbReference>
<dbReference type="InterPro" id="IPR014724">
    <property type="entry name" value="RNA_pol_RPB2_OB-fold"/>
</dbReference>
<dbReference type="Gene3D" id="2.40.50.100">
    <property type="match status" value="1"/>
</dbReference>
<comment type="subcellular location">
    <subcellularLocation>
        <location evidence="9">Plastid</location>
        <location evidence="9">Chloroplast</location>
    </subcellularLocation>
</comment>
<dbReference type="Gene3D" id="3.90.1110.10">
    <property type="entry name" value="RNA polymerase Rpb2, domain 2"/>
    <property type="match status" value="1"/>
</dbReference>
<feature type="domain" description="DNA-directed RNA polymerase subunit 2 hybrid-binding" evidence="12">
    <location>
        <begin position="756"/>
        <end position="1134"/>
    </location>
</feature>
<feature type="domain" description="RNA polymerase Rpb2" evidence="14">
    <location>
        <begin position="119"/>
        <end position="306"/>
    </location>
</feature>